<keyword evidence="2" id="KW-0238">DNA-binding</keyword>
<dbReference type="GO" id="GO:0003677">
    <property type="term" value="F:DNA binding"/>
    <property type="evidence" value="ECO:0007669"/>
    <property type="project" value="UniProtKB-KW"/>
</dbReference>
<evidence type="ECO:0000256" key="3">
    <source>
        <dbReference type="ARBA" id="ARBA00023163"/>
    </source>
</evidence>
<organism evidence="6 7">
    <name type="scientific">Anaerovibrio lipolyticus</name>
    <dbReference type="NCBI Taxonomy" id="82374"/>
    <lineage>
        <taxon>Bacteria</taxon>
        <taxon>Bacillati</taxon>
        <taxon>Bacillota</taxon>
        <taxon>Negativicutes</taxon>
        <taxon>Selenomonadales</taxon>
        <taxon>Selenomonadaceae</taxon>
        <taxon>Anaerovibrio</taxon>
    </lineage>
</organism>
<evidence type="ECO:0000256" key="2">
    <source>
        <dbReference type="ARBA" id="ARBA00023125"/>
    </source>
</evidence>
<evidence type="ECO:0000313" key="6">
    <source>
        <dbReference type="EMBL" id="KHM52640.1"/>
    </source>
</evidence>
<comment type="caution">
    <text evidence="6">The sequence shown here is derived from an EMBL/GenBank/DDBJ whole genome shotgun (WGS) entry which is preliminary data.</text>
</comment>
<name>A0A0B2JWD9_9FIRM</name>
<sequence>MNTIQEIDKHLPILSNCAFFGGMNHKEIQAVLGCIGAYSVQAPKGKYIFRAGDSTEVMGLVLSGSVFIIQEDVWGHRNIMAKCHPGEFFGEIYAATPGAVLNISVVAETDSLIMMMNVKRLMASCSSACEHHQRLIRNLVSVLANKVMAFNEKITHISKRSTREKILSYLSREAQRQGSLSFDIPFNRQELADYLCVERAAMTVEISKLQREGILKTNRKHFELAIKDIT</sequence>
<dbReference type="EMBL" id="JSCE01000071">
    <property type="protein sequence ID" value="KHM52640.1"/>
    <property type="molecule type" value="Genomic_DNA"/>
</dbReference>
<dbReference type="InterPro" id="IPR012318">
    <property type="entry name" value="HTH_CRP"/>
</dbReference>
<keyword evidence="7" id="KW-1185">Reference proteome</keyword>
<dbReference type="eggNOG" id="COG0664">
    <property type="taxonomic scope" value="Bacteria"/>
</dbReference>
<dbReference type="InterPro" id="IPR014710">
    <property type="entry name" value="RmlC-like_jellyroll"/>
</dbReference>
<dbReference type="Proteomes" id="UP000030993">
    <property type="component" value="Unassembled WGS sequence"/>
</dbReference>
<dbReference type="InterPro" id="IPR000595">
    <property type="entry name" value="cNMP-bd_dom"/>
</dbReference>
<dbReference type="Pfam" id="PF00027">
    <property type="entry name" value="cNMP_binding"/>
    <property type="match status" value="1"/>
</dbReference>
<dbReference type="PROSITE" id="PS51063">
    <property type="entry name" value="HTH_CRP_2"/>
    <property type="match status" value="1"/>
</dbReference>
<keyword evidence="3" id="KW-0804">Transcription</keyword>
<dbReference type="GO" id="GO:0006355">
    <property type="term" value="P:regulation of DNA-templated transcription"/>
    <property type="evidence" value="ECO:0007669"/>
    <property type="project" value="InterPro"/>
</dbReference>
<feature type="domain" description="HTH crp-type" evidence="5">
    <location>
        <begin position="160"/>
        <end position="230"/>
    </location>
</feature>
<reference evidence="6 7" key="1">
    <citation type="journal article" date="2013" name="PLoS ONE">
        <title>Identification and characterization of three novel lipases belonging to families II and V from Anaerovibrio lipolyticus 5ST.</title>
        <authorList>
            <person name="Prive F."/>
            <person name="Kaderbhai N.N."/>
            <person name="Girdwood S."/>
            <person name="Worgan H.J."/>
            <person name="Pinloche E."/>
            <person name="Scollan N.D."/>
            <person name="Huws S.A."/>
            <person name="Newbold C.J."/>
        </authorList>
    </citation>
    <scope>NUCLEOTIDE SEQUENCE [LARGE SCALE GENOMIC DNA]</scope>
    <source>
        <strain evidence="6 7">5S</strain>
    </source>
</reference>
<protein>
    <submittedName>
        <fullName evidence="6">Crp/Fnr family transcriptional regulator</fullName>
    </submittedName>
</protein>
<dbReference type="InterPro" id="IPR036390">
    <property type="entry name" value="WH_DNA-bd_sf"/>
</dbReference>
<feature type="domain" description="Cyclic nucleotide-binding" evidence="4">
    <location>
        <begin position="19"/>
        <end position="142"/>
    </location>
</feature>
<evidence type="ECO:0000259" key="5">
    <source>
        <dbReference type="PROSITE" id="PS51063"/>
    </source>
</evidence>
<keyword evidence="1" id="KW-0805">Transcription regulation</keyword>
<evidence type="ECO:0000313" key="7">
    <source>
        <dbReference type="Proteomes" id="UP000030993"/>
    </source>
</evidence>
<dbReference type="SUPFAM" id="SSF46785">
    <property type="entry name" value="Winged helix' DNA-binding domain"/>
    <property type="match status" value="1"/>
</dbReference>
<dbReference type="AlphaFoldDB" id="A0A0B2JWD9"/>
<dbReference type="Gene3D" id="2.60.120.10">
    <property type="entry name" value="Jelly Rolls"/>
    <property type="match status" value="1"/>
</dbReference>
<dbReference type="InterPro" id="IPR018490">
    <property type="entry name" value="cNMP-bd_dom_sf"/>
</dbReference>
<dbReference type="SUPFAM" id="SSF51206">
    <property type="entry name" value="cAMP-binding domain-like"/>
    <property type="match status" value="1"/>
</dbReference>
<evidence type="ECO:0000256" key="1">
    <source>
        <dbReference type="ARBA" id="ARBA00023015"/>
    </source>
</evidence>
<dbReference type="RefSeq" id="WP_039206508.1">
    <property type="nucleotide sequence ID" value="NZ_JSCE01000071.1"/>
</dbReference>
<accession>A0A0B2JWD9</accession>
<proteinExistence type="predicted"/>
<evidence type="ECO:0000259" key="4">
    <source>
        <dbReference type="PROSITE" id="PS50042"/>
    </source>
</evidence>
<dbReference type="Pfam" id="PF13545">
    <property type="entry name" value="HTH_Crp_2"/>
    <property type="match status" value="1"/>
</dbReference>
<dbReference type="STRING" id="82374.NZ47_03500"/>
<dbReference type="SMART" id="SM00100">
    <property type="entry name" value="cNMP"/>
    <property type="match status" value="1"/>
</dbReference>
<dbReference type="PROSITE" id="PS50042">
    <property type="entry name" value="CNMP_BINDING_3"/>
    <property type="match status" value="1"/>
</dbReference>
<gene>
    <name evidence="6" type="ORF">NZ47_03500</name>
</gene>
<dbReference type="CDD" id="cd00038">
    <property type="entry name" value="CAP_ED"/>
    <property type="match status" value="1"/>
</dbReference>